<proteinExistence type="predicted"/>
<accession>A0ABU1R617</accession>
<protein>
    <recommendedName>
        <fullName evidence="3">PIN domain-containing protein</fullName>
    </recommendedName>
</protein>
<organism evidence="1 2">
    <name type="scientific">Dyadobacter fermentans</name>
    <dbReference type="NCBI Taxonomy" id="94254"/>
    <lineage>
        <taxon>Bacteria</taxon>
        <taxon>Pseudomonadati</taxon>
        <taxon>Bacteroidota</taxon>
        <taxon>Cytophagia</taxon>
        <taxon>Cytophagales</taxon>
        <taxon>Spirosomataceae</taxon>
        <taxon>Dyadobacter</taxon>
    </lineage>
</organism>
<evidence type="ECO:0000313" key="1">
    <source>
        <dbReference type="EMBL" id="MDR6808841.1"/>
    </source>
</evidence>
<sequence>MAKKDKIVICDTNIWYAIAEGQINEKDFEDCHLIGTFVSAYEFHKTDAMVKKPEIWKDAIRAFHKYSDRFKMEDPDNYLRTMSGQKVNNNIEKSIFGALLTGPEVLDTADVIQLQADIYSTRAMLKKDETEFMNHLRSEQQKFEQFDKLRESLAHKKNHGAFFEESTKPILTFLSRYENIDWKNVDLWANTFNQWMILLARDLHIKLKVNDFNDIMNLIYVKPGTMYWTRDLVRTVPLIKAAGLGHYLLER</sequence>
<dbReference type="Proteomes" id="UP001264980">
    <property type="component" value="Unassembled WGS sequence"/>
</dbReference>
<reference evidence="1 2" key="1">
    <citation type="submission" date="2023-07" db="EMBL/GenBank/DDBJ databases">
        <title>Sorghum-associated microbial communities from plants grown in Nebraska, USA.</title>
        <authorList>
            <person name="Schachtman D."/>
        </authorList>
    </citation>
    <scope>NUCLEOTIDE SEQUENCE [LARGE SCALE GENOMIC DNA]</scope>
    <source>
        <strain evidence="1 2">BE57</strain>
    </source>
</reference>
<dbReference type="EMBL" id="JAVDTI010000007">
    <property type="protein sequence ID" value="MDR6808841.1"/>
    <property type="molecule type" value="Genomic_DNA"/>
</dbReference>
<evidence type="ECO:0000313" key="2">
    <source>
        <dbReference type="Proteomes" id="UP001264980"/>
    </source>
</evidence>
<comment type="caution">
    <text evidence="1">The sequence shown here is derived from an EMBL/GenBank/DDBJ whole genome shotgun (WGS) entry which is preliminary data.</text>
</comment>
<dbReference type="RefSeq" id="WP_309991332.1">
    <property type="nucleotide sequence ID" value="NZ_JAVDTI010000007.1"/>
</dbReference>
<gene>
    <name evidence="1" type="ORF">J2W84_005905</name>
</gene>
<evidence type="ECO:0008006" key="3">
    <source>
        <dbReference type="Google" id="ProtNLM"/>
    </source>
</evidence>
<name>A0ABU1R617_9BACT</name>
<keyword evidence="2" id="KW-1185">Reference proteome</keyword>